<accession>A0A0C9VUC9</accession>
<dbReference type="HOGENOM" id="CLU_1289674_0_0_1"/>
<reference evidence="1 2" key="1">
    <citation type="submission" date="2014-06" db="EMBL/GenBank/DDBJ databases">
        <title>Evolutionary Origins and Diversification of the Mycorrhizal Mutualists.</title>
        <authorList>
            <consortium name="DOE Joint Genome Institute"/>
            <consortium name="Mycorrhizal Genomics Consortium"/>
            <person name="Kohler A."/>
            <person name="Kuo A."/>
            <person name="Nagy L.G."/>
            <person name="Floudas D."/>
            <person name="Copeland A."/>
            <person name="Barry K.W."/>
            <person name="Cichocki N."/>
            <person name="Veneault-Fourrey C."/>
            <person name="LaButti K."/>
            <person name="Lindquist E.A."/>
            <person name="Lipzen A."/>
            <person name="Lundell T."/>
            <person name="Morin E."/>
            <person name="Murat C."/>
            <person name="Riley R."/>
            <person name="Ohm R."/>
            <person name="Sun H."/>
            <person name="Tunlid A."/>
            <person name="Henrissat B."/>
            <person name="Grigoriev I.V."/>
            <person name="Hibbett D.S."/>
            <person name="Martin F."/>
        </authorList>
    </citation>
    <scope>NUCLEOTIDE SEQUENCE [LARGE SCALE GENOMIC DNA]</scope>
    <source>
        <strain evidence="1 2">SS14</strain>
    </source>
</reference>
<sequence>MAAQSSRSGQPSPFITDEEFERLRSRTAVSGEQEDSKGSIPDMVPGFKASPLTIGVPPKIIRAFKAFDYVPYTSLTATARLKAEQEQELEWKADGSLAAKRFDWLDETAITDRAWQAAARLAVELARQHWPQGAVRAEALIGHHDVVTRLAESHGWQIAVRYDIRQRDTMHRVPQHDISTLSDAALTYVSSQVMTFGIIRHCTSFNHGEASADR</sequence>
<protein>
    <submittedName>
        <fullName evidence="1">Uncharacterized protein</fullName>
    </submittedName>
</protein>
<dbReference type="Proteomes" id="UP000054279">
    <property type="component" value="Unassembled WGS sequence"/>
</dbReference>
<organism evidence="1 2">
    <name type="scientific">Sphaerobolus stellatus (strain SS14)</name>
    <dbReference type="NCBI Taxonomy" id="990650"/>
    <lineage>
        <taxon>Eukaryota</taxon>
        <taxon>Fungi</taxon>
        <taxon>Dikarya</taxon>
        <taxon>Basidiomycota</taxon>
        <taxon>Agaricomycotina</taxon>
        <taxon>Agaricomycetes</taxon>
        <taxon>Phallomycetidae</taxon>
        <taxon>Geastrales</taxon>
        <taxon>Sphaerobolaceae</taxon>
        <taxon>Sphaerobolus</taxon>
    </lineage>
</organism>
<dbReference type="AlphaFoldDB" id="A0A0C9VUC9"/>
<dbReference type="OrthoDB" id="2987636at2759"/>
<evidence type="ECO:0000313" key="2">
    <source>
        <dbReference type="Proteomes" id="UP000054279"/>
    </source>
</evidence>
<gene>
    <name evidence="1" type="ORF">M422DRAFT_780220</name>
</gene>
<keyword evidence="2" id="KW-1185">Reference proteome</keyword>
<dbReference type="EMBL" id="KN837134">
    <property type="protein sequence ID" value="KIJ41831.1"/>
    <property type="molecule type" value="Genomic_DNA"/>
</dbReference>
<name>A0A0C9VUC9_SPHS4</name>
<proteinExistence type="predicted"/>
<evidence type="ECO:0000313" key="1">
    <source>
        <dbReference type="EMBL" id="KIJ41831.1"/>
    </source>
</evidence>